<sequence length="218" mass="23173">MEVVPNDQHHIEPGSIQSSKNSKWARWPVLVLLSLGVAIVAGVIGGFIGRAVSHTSHASSQTLPASTVCPNPEPHSTNTKNSDPSPTLSVLNIPIPSTGCPNTNNASIRSDAAGVRYKMMCDVDWQGSDIVSILAPTPSECIEACNTVNQYSGTGSTRQCIGSTFVPAWVNKTIGLEAVNRPSNCFLKFDAKDYPKNERLVEVVVLCLVGKCPTGNNS</sequence>
<evidence type="ECO:0000313" key="4">
    <source>
        <dbReference type="Proteomes" id="UP000799444"/>
    </source>
</evidence>
<keyword evidence="2" id="KW-0812">Transmembrane</keyword>
<comment type="caution">
    <text evidence="3">The sequence shown here is derived from an EMBL/GenBank/DDBJ whole genome shotgun (WGS) entry which is preliminary data.</text>
</comment>
<keyword evidence="2" id="KW-1133">Transmembrane helix</keyword>
<feature type="region of interest" description="Disordered" evidence="1">
    <location>
        <begin position="59"/>
        <end position="87"/>
    </location>
</feature>
<gene>
    <name evidence="3" type="ORF">EJ04DRAFT_550647</name>
</gene>
<keyword evidence="2" id="KW-0472">Membrane</keyword>
<keyword evidence="4" id="KW-1185">Reference proteome</keyword>
<dbReference type="OrthoDB" id="5358884at2759"/>
<reference evidence="3" key="1">
    <citation type="journal article" date="2020" name="Stud. Mycol.">
        <title>101 Dothideomycetes genomes: a test case for predicting lifestyles and emergence of pathogens.</title>
        <authorList>
            <person name="Haridas S."/>
            <person name="Albert R."/>
            <person name="Binder M."/>
            <person name="Bloem J."/>
            <person name="Labutti K."/>
            <person name="Salamov A."/>
            <person name="Andreopoulos B."/>
            <person name="Baker S."/>
            <person name="Barry K."/>
            <person name="Bills G."/>
            <person name="Bluhm B."/>
            <person name="Cannon C."/>
            <person name="Castanera R."/>
            <person name="Culley D."/>
            <person name="Daum C."/>
            <person name="Ezra D."/>
            <person name="Gonzalez J."/>
            <person name="Henrissat B."/>
            <person name="Kuo A."/>
            <person name="Liang C."/>
            <person name="Lipzen A."/>
            <person name="Lutzoni F."/>
            <person name="Magnuson J."/>
            <person name="Mondo S."/>
            <person name="Nolan M."/>
            <person name="Ohm R."/>
            <person name="Pangilinan J."/>
            <person name="Park H.-J."/>
            <person name="Ramirez L."/>
            <person name="Alfaro M."/>
            <person name="Sun H."/>
            <person name="Tritt A."/>
            <person name="Yoshinaga Y."/>
            <person name="Zwiers L.-H."/>
            <person name="Turgeon B."/>
            <person name="Goodwin S."/>
            <person name="Spatafora J."/>
            <person name="Crous P."/>
            <person name="Grigoriev I."/>
        </authorList>
    </citation>
    <scope>NUCLEOTIDE SEQUENCE</scope>
    <source>
        <strain evidence="3">CBS 125425</strain>
    </source>
</reference>
<evidence type="ECO:0000256" key="1">
    <source>
        <dbReference type="SAM" id="MobiDB-lite"/>
    </source>
</evidence>
<protein>
    <submittedName>
        <fullName evidence="3">Uncharacterized protein</fullName>
    </submittedName>
</protein>
<feature type="transmembrane region" description="Helical" evidence="2">
    <location>
        <begin position="27"/>
        <end position="48"/>
    </location>
</feature>
<dbReference type="AlphaFoldDB" id="A0A9P4R5B4"/>
<name>A0A9P4R5B4_9PLEO</name>
<proteinExistence type="predicted"/>
<organism evidence="3 4">
    <name type="scientific">Polyplosphaeria fusca</name>
    <dbReference type="NCBI Taxonomy" id="682080"/>
    <lineage>
        <taxon>Eukaryota</taxon>
        <taxon>Fungi</taxon>
        <taxon>Dikarya</taxon>
        <taxon>Ascomycota</taxon>
        <taxon>Pezizomycotina</taxon>
        <taxon>Dothideomycetes</taxon>
        <taxon>Pleosporomycetidae</taxon>
        <taxon>Pleosporales</taxon>
        <taxon>Tetraplosphaeriaceae</taxon>
        <taxon>Polyplosphaeria</taxon>
    </lineage>
</organism>
<evidence type="ECO:0000256" key="2">
    <source>
        <dbReference type="SAM" id="Phobius"/>
    </source>
</evidence>
<accession>A0A9P4R5B4</accession>
<dbReference type="Proteomes" id="UP000799444">
    <property type="component" value="Unassembled WGS sequence"/>
</dbReference>
<dbReference type="EMBL" id="ML996117">
    <property type="protein sequence ID" value="KAF2737246.1"/>
    <property type="molecule type" value="Genomic_DNA"/>
</dbReference>
<evidence type="ECO:0000313" key="3">
    <source>
        <dbReference type="EMBL" id="KAF2737246.1"/>
    </source>
</evidence>